<gene>
    <name evidence="1" type="ORF">BaRGS_00028252</name>
</gene>
<evidence type="ECO:0000313" key="1">
    <source>
        <dbReference type="EMBL" id="KAK7480518.1"/>
    </source>
</evidence>
<dbReference type="AlphaFoldDB" id="A0ABD0K0P8"/>
<evidence type="ECO:0008006" key="3">
    <source>
        <dbReference type="Google" id="ProtNLM"/>
    </source>
</evidence>
<dbReference type="Proteomes" id="UP001519460">
    <property type="component" value="Unassembled WGS sequence"/>
</dbReference>
<reference evidence="1 2" key="1">
    <citation type="journal article" date="2023" name="Sci. Data">
        <title>Genome assembly of the Korean intertidal mud-creeper Batillaria attramentaria.</title>
        <authorList>
            <person name="Patra A.K."/>
            <person name="Ho P.T."/>
            <person name="Jun S."/>
            <person name="Lee S.J."/>
            <person name="Kim Y."/>
            <person name="Won Y.J."/>
        </authorList>
    </citation>
    <scope>NUCLEOTIDE SEQUENCE [LARGE SCALE GENOMIC DNA]</scope>
    <source>
        <strain evidence="1">Wonlab-2016</strain>
    </source>
</reference>
<protein>
    <recommendedName>
        <fullName evidence="3">Secreted protein</fullName>
    </recommendedName>
</protein>
<organism evidence="1 2">
    <name type="scientific">Batillaria attramentaria</name>
    <dbReference type="NCBI Taxonomy" id="370345"/>
    <lineage>
        <taxon>Eukaryota</taxon>
        <taxon>Metazoa</taxon>
        <taxon>Spiralia</taxon>
        <taxon>Lophotrochozoa</taxon>
        <taxon>Mollusca</taxon>
        <taxon>Gastropoda</taxon>
        <taxon>Caenogastropoda</taxon>
        <taxon>Sorbeoconcha</taxon>
        <taxon>Cerithioidea</taxon>
        <taxon>Batillariidae</taxon>
        <taxon>Batillaria</taxon>
    </lineage>
</organism>
<comment type="caution">
    <text evidence="1">The sequence shown here is derived from an EMBL/GenBank/DDBJ whole genome shotgun (WGS) entry which is preliminary data.</text>
</comment>
<keyword evidence="2" id="KW-1185">Reference proteome</keyword>
<evidence type="ECO:0000313" key="2">
    <source>
        <dbReference type="Proteomes" id="UP001519460"/>
    </source>
</evidence>
<name>A0ABD0K0P8_9CAEN</name>
<accession>A0ABD0K0P8</accession>
<proteinExistence type="predicted"/>
<sequence>MCRCVAVSLCPRVAVSTCRCVDVSLCSRVAVSTCRCVYAPLCACTAVLTFTDMCGMHPSSGGKLQNQCHAPSNVEFNKNHFCGDCGLKSNIFFTSSLRISR</sequence>
<dbReference type="EMBL" id="JACVVK020000280">
    <property type="protein sequence ID" value="KAK7480518.1"/>
    <property type="molecule type" value="Genomic_DNA"/>
</dbReference>